<dbReference type="InterPro" id="IPR004090">
    <property type="entry name" value="Chemotax_Me-accpt_rcpt"/>
</dbReference>
<dbReference type="Gene3D" id="1.20.120.30">
    <property type="entry name" value="Aspartate receptor, ligand-binding domain"/>
    <property type="match status" value="1"/>
</dbReference>
<dbReference type="Pfam" id="PF13682">
    <property type="entry name" value="CZB"/>
    <property type="match status" value="1"/>
</dbReference>
<dbReference type="InterPro" id="IPR039379">
    <property type="entry name" value="Protoglobin_sensor_dom"/>
</dbReference>
<dbReference type="Pfam" id="PF11563">
    <property type="entry name" value="Protoglobin"/>
    <property type="match status" value="1"/>
</dbReference>
<comment type="caution">
    <text evidence="5">The sequence shown here is derived from an EMBL/GenBank/DDBJ whole genome shotgun (WGS) entry which is preliminary data.</text>
</comment>
<dbReference type="PANTHER" id="PTHR32089">
    <property type="entry name" value="METHYL-ACCEPTING CHEMOTAXIS PROTEIN MCPB"/>
    <property type="match status" value="1"/>
</dbReference>
<dbReference type="PANTHER" id="PTHR32089:SF112">
    <property type="entry name" value="LYSOZYME-LIKE PROTEIN-RELATED"/>
    <property type="match status" value="1"/>
</dbReference>
<evidence type="ECO:0000259" key="4">
    <source>
        <dbReference type="PROSITE" id="PS50111"/>
    </source>
</evidence>
<dbReference type="AlphaFoldDB" id="A0A133KPG4"/>
<protein>
    <submittedName>
        <fullName evidence="5">Methyl-accepting chemotaxis protein signaling domain protein</fullName>
    </submittedName>
</protein>
<reference evidence="6" key="1">
    <citation type="submission" date="2016-01" db="EMBL/GenBank/DDBJ databases">
        <authorList>
            <person name="Mitreva M."/>
            <person name="Pepin K.H."/>
            <person name="Mihindukulasuriya K.A."/>
            <person name="Fulton R."/>
            <person name="Fronick C."/>
            <person name="O'Laughlin M."/>
            <person name="Miner T."/>
            <person name="Herter B."/>
            <person name="Rosa B.A."/>
            <person name="Cordes M."/>
            <person name="Tomlinson C."/>
            <person name="Wollam A."/>
            <person name="Palsikar V.B."/>
            <person name="Mardis E.R."/>
            <person name="Wilson R.K."/>
        </authorList>
    </citation>
    <scope>NUCLEOTIDE SEQUENCE [LARGE SCALE GENOMIC DNA]</scope>
    <source>
        <strain evidence="6">GED7749B</strain>
    </source>
</reference>
<dbReference type="InterPro" id="IPR012292">
    <property type="entry name" value="Globin/Proto"/>
</dbReference>
<sequence length="587" mass="67128">MEINGKRESVMGIFLKKLKSWDQYMHYCDDTDITEIGGRAREKLNYLGVDQETLQNVWEAAAIIEPYKEKMVQIFYERLTSVEQFHKLIMRYSTLDRLYETLKTYVEQFFQAEVDQTYVLTRIKIGKVHSRINLTADNFIAAHHFLIQSMGSILMKHLHHTPDKMTKVVLAVQKLAAFDQQLIVEVYMEETFRTFLFGMSDMLNETTKINETKQLIESMNRQIEETDNVSAATEEMSASIQEVAQYATKVAEGTDQAVQSVFTSKRVVDHALGDIQMVGQVYENVFEKVELLDKEIHNTKDVINVIRGIADQINLLALNASIEAARAGENGLGFAVVASEIRELSEHTKVQISSITSNMEALQKVANEVIQEIQQTGKIVKESVGHAELAGTEIMEIVKMMENINESITQIASMSEEQSATINEIANLNSTIRNHSQQSQEIARKTAKLVFDLSKKMDHFRKNFFTINIKFSSKDIVRITKTDHLLWKWKVYNMLMGLGNIDENELTSHETCRLGQWYYGNLPENIRKIDAFKQLEKPHKEVHHYARQAVESFKRGEVKTGEGALKQLEEASNQVLELLSNIESQLG</sequence>
<dbReference type="InterPro" id="IPR044398">
    <property type="entry name" value="Globin-sensor_dom"/>
</dbReference>
<dbReference type="CDD" id="cd01068">
    <property type="entry name" value="globin_sensor"/>
    <property type="match status" value="1"/>
</dbReference>
<feature type="domain" description="Methyl-accepting transducer" evidence="4">
    <location>
        <begin position="212"/>
        <end position="433"/>
    </location>
</feature>
<dbReference type="PATRIC" id="fig|1398.22.peg.2022"/>
<dbReference type="InterPro" id="IPR004089">
    <property type="entry name" value="MCPsignal_dom"/>
</dbReference>
<dbReference type="Pfam" id="PF00015">
    <property type="entry name" value="MCPsignal"/>
    <property type="match status" value="1"/>
</dbReference>
<dbReference type="GO" id="GO:0020037">
    <property type="term" value="F:heme binding"/>
    <property type="evidence" value="ECO:0007669"/>
    <property type="project" value="InterPro"/>
</dbReference>
<dbReference type="GO" id="GO:0007165">
    <property type="term" value="P:signal transduction"/>
    <property type="evidence" value="ECO:0007669"/>
    <property type="project" value="UniProtKB-KW"/>
</dbReference>
<dbReference type="InterPro" id="IPR025991">
    <property type="entry name" value="Chemoreceptor_zinc-bind_dom"/>
</dbReference>
<dbReference type="EMBL" id="LRPN01000075">
    <property type="protein sequence ID" value="KWZ81418.1"/>
    <property type="molecule type" value="Genomic_DNA"/>
</dbReference>
<dbReference type="GO" id="GO:0006935">
    <property type="term" value="P:chemotaxis"/>
    <property type="evidence" value="ECO:0007669"/>
    <property type="project" value="InterPro"/>
</dbReference>
<dbReference type="GO" id="GO:0019825">
    <property type="term" value="F:oxygen binding"/>
    <property type="evidence" value="ECO:0007669"/>
    <property type="project" value="InterPro"/>
</dbReference>
<dbReference type="SUPFAM" id="SSF46458">
    <property type="entry name" value="Globin-like"/>
    <property type="match status" value="1"/>
</dbReference>
<dbReference type="PROSITE" id="PS50111">
    <property type="entry name" value="CHEMOTAXIS_TRANSDUC_2"/>
    <property type="match status" value="1"/>
</dbReference>
<dbReference type="Gene3D" id="1.10.490.10">
    <property type="entry name" value="Globins"/>
    <property type="match status" value="1"/>
</dbReference>
<organism evidence="5 6">
    <name type="scientific">Heyndrickxia coagulans</name>
    <name type="common">Weizmannia coagulans</name>
    <dbReference type="NCBI Taxonomy" id="1398"/>
    <lineage>
        <taxon>Bacteria</taxon>
        <taxon>Bacillati</taxon>
        <taxon>Bacillota</taxon>
        <taxon>Bacilli</taxon>
        <taxon>Bacillales</taxon>
        <taxon>Bacillaceae</taxon>
        <taxon>Heyndrickxia</taxon>
    </lineage>
</organism>
<dbReference type="Proteomes" id="UP000070376">
    <property type="component" value="Unassembled WGS sequence"/>
</dbReference>
<name>A0A133KPG4_HEYCO</name>
<evidence type="ECO:0000313" key="6">
    <source>
        <dbReference type="Proteomes" id="UP000070376"/>
    </source>
</evidence>
<dbReference type="InterPro" id="IPR009050">
    <property type="entry name" value="Globin-like_sf"/>
</dbReference>
<dbReference type="SUPFAM" id="SSF58104">
    <property type="entry name" value="Methyl-accepting chemotaxis protein (MCP) signaling domain"/>
    <property type="match status" value="1"/>
</dbReference>
<dbReference type="GO" id="GO:0004888">
    <property type="term" value="F:transmembrane signaling receptor activity"/>
    <property type="evidence" value="ECO:0007669"/>
    <property type="project" value="InterPro"/>
</dbReference>
<comment type="similarity">
    <text evidence="2">Belongs to the methyl-accepting chemotaxis (MCP) protein family.</text>
</comment>
<keyword evidence="1 3" id="KW-0807">Transducer</keyword>
<dbReference type="PRINTS" id="PR00260">
    <property type="entry name" value="CHEMTRNSDUCR"/>
</dbReference>
<accession>A0A133KPG4</accession>
<evidence type="ECO:0000313" key="5">
    <source>
        <dbReference type="EMBL" id="KWZ81418.1"/>
    </source>
</evidence>
<proteinExistence type="inferred from homology"/>
<evidence type="ECO:0000256" key="3">
    <source>
        <dbReference type="PROSITE-ProRule" id="PRU00284"/>
    </source>
</evidence>
<dbReference type="SMART" id="SM00283">
    <property type="entry name" value="MA"/>
    <property type="match status" value="1"/>
</dbReference>
<evidence type="ECO:0000256" key="2">
    <source>
        <dbReference type="ARBA" id="ARBA00029447"/>
    </source>
</evidence>
<dbReference type="GO" id="GO:0016020">
    <property type="term" value="C:membrane"/>
    <property type="evidence" value="ECO:0007669"/>
    <property type="project" value="InterPro"/>
</dbReference>
<evidence type="ECO:0000256" key="1">
    <source>
        <dbReference type="ARBA" id="ARBA00023224"/>
    </source>
</evidence>
<dbReference type="Gene3D" id="1.10.287.950">
    <property type="entry name" value="Methyl-accepting chemotaxis protein"/>
    <property type="match status" value="1"/>
</dbReference>
<gene>
    <name evidence="5" type="ORF">HMPREF3213_02022</name>
</gene>